<dbReference type="Proteomes" id="UP001296943">
    <property type="component" value="Unassembled WGS sequence"/>
</dbReference>
<proteinExistence type="predicted"/>
<feature type="transmembrane region" description="Helical" evidence="5">
    <location>
        <begin position="245"/>
        <end position="265"/>
    </location>
</feature>
<feature type="transmembrane region" description="Helical" evidence="5">
    <location>
        <begin position="210"/>
        <end position="233"/>
    </location>
</feature>
<dbReference type="Pfam" id="PF01578">
    <property type="entry name" value="Cytochrom_C_asm"/>
    <property type="match status" value="1"/>
</dbReference>
<organism evidence="7 8">
    <name type="scientific">Aquibacillus albus</name>
    <dbReference type="NCBI Taxonomy" id="1168171"/>
    <lineage>
        <taxon>Bacteria</taxon>
        <taxon>Bacillati</taxon>
        <taxon>Bacillota</taxon>
        <taxon>Bacilli</taxon>
        <taxon>Bacillales</taxon>
        <taxon>Bacillaceae</taxon>
        <taxon>Aquibacillus</taxon>
    </lineage>
</organism>
<comment type="caution">
    <text evidence="7">The sequence shown here is derived from an EMBL/GenBank/DDBJ whole genome shotgun (WGS) entry which is preliminary data.</text>
</comment>
<evidence type="ECO:0000313" key="8">
    <source>
        <dbReference type="Proteomes" id="UP001296943"/>
    </source>
</evidence>
<evidence type="ECO:0000256" key="5">
    <source>
        <dbReference type="SAM" id="Phobius"/>
    </source>
</evidence>
<dbReference type="PANTHER" id="PTHR30071">
    <property type="entry name" value="HEME EXPORTER PROTEIN C"/>
    <property type="match status" value="1"/>
</dbReference>
<feature type="domain" description="Cytochrome c assembly protein" evidence="6">
    <location>
        <begin position="67"/>
        <end position="266"/>
    </location>
</feature>
<evidence type="ECO:0000259" key="6">
    <source>
        <dbReference type="Pfam" id="PF01578"/>
    </source>
</evidence>
<keyword evidence="8" id="KW-1185">Reference proteome</keyword>
<dbReference type="InterPro" id="IPR002541">
    <property type="entry name" value="Cyt_c_assembly"/>
</dbReference>
<feature type="transmembrane region" description="Helical" evidence="5">
    <location>
        <begin position="180"/>
        <end position="204"/>
    </location>
</feature>
<evidence type="ECO:0000256" key="4">
    <source>
        <dbReference type="ARBA" id="ARBA00023136"/>
    </source>
</evidence>
<evidence type="ECO:0000313" key="7">
    <source>
        <dbReference type="EMBL" id="MBM7572006.1"/>
    </source>
</evidence>
<feature type="transmembrane region" description="Helical" evidence="5">
    <location>
        <begin position="6"/>
        <end position="24"/>
    </location>
</feature>
<name>A0ABS2N1J2_9BACI</name>
<keyword evidence="2 5" id="KW-0812">Transmembrane</keyword>
<evidence type="ECO:0000256" key="2">
    <source>
        <dbReference type="ARBA" id="ARBA00022692"/>
    </source>
</evidence>
<sequence length="272" mass="32267">MLEIRWLQELILFIYGASVFGYFIDFVQRNRKVNQFAFWLLMMVWILQTFFLLYQVIERLNFPVFSIYDGLFFYAWILVTFSLFVNRFFKMDFIVFFTNLLGFFIMLLHITSNASNGERGVRLFDELLIAHITLALTSYGFFTLSFVFSIMFLLQYKLLKNKKGYRWLRRLGDLERLDRLSFQTVTLGVPSLLISIILGVVWAYSSGAEFYWYDIKTIGSIIVLFVYTIYLFLRLGRGYQGKTISIFNSGAFLFLLTNFLLFTSLSNFHFQF</sequence>
<keyword evidence="3 5" id="KW-1133">Transmembrane helix</keyword>
<evidence type="ECO:0000256" key="3">
    <source>
        <dbReference type="ARBA" id="ARBA00022989"/>
    </source>
</evidence>
<dbReference type="PANTHER" id="PTHR30071:SF15">
    <property type="entry name" value="PROTEIN HEMX"/>
    <property type="match status" value="1"/>
</dbReference>
<feature type="transmembrane region" description="Helical" evidence="5">
    <location>
        <begin position="63"/>
        <end position="86"/>
    </location>
</feature>
<dbReference type="RefSeq" id="WP_204500104.1">
    <property type="nucleotide sequence ID" value="NZ_JAFBDR010000013.1"/>
</dbReference>
<dbReference type="InterPro" id="IPR045062">
    <property type="entry name" value="Cyt_c_biogenesis_CcsA/CcmC"/>
</dbReference>
<feature type="transmembrane region" description="Helical" evidence="5">
    <location>
        <begin position="36"/>
        <end position="57"/>
    </location>
</feature>
<keyword evidence="4 5" id="KW-0472">Membrane</keyword>
<reference evidence="7 8" key="1">
    <citation type="submission" date="2021-01" db="EMBL/GenBank/DDBJ databases">
        <title>Genomic Encyclopedia of Type Strains, Phase IV (KMG-IV): sequencing the most valuable type-strain genomes for metagenomic binning, comparative biology and taxonomic classification.</title>
        <authorList>
            <person name="Goeker M."/>
        </authorList>
    </citation>
    <scope>NUCLEOTIDE SEQUENCE [LARGE SCALE GENOMIC DNA]</scope>
    <source>
        <strain evidence="7 8">DSM 23711</strain>
    </source>
</reference>
<evidence type="ECO:0000256" key="1">
    <source>
        <dbReference type="ARBA" id="ARBA00004141"/>
    </source>
</evidence>
<feature type="transmembrane region" description="Helical" evidence="5">
    <location>
        <begin position="93"/>
        <end position="112"/>
    </location>
</feature>
<dbReference type="EMBL" id="JAFBDR010000013">
    <property type="protein sequence ID" value="MBM7572006.1"/>
    <property type="molecule type" value="Genomic_DNA"/>
</dbReference>
<accession>A0ABS2N1J2</accession>
<comment type="subcellular location">
    <subcellularLocation>
        <location evidence="1">Membrane</location>
        <topology evidence="1">Multi-pass membrane protein</topology>
    </subcellularLocation>
</comment>
<feature type="transmembrane region" description="Helical" evidence="5">
    <location>
        <begin position="132"/>
        <end position="159"/>
    </location>
</feature>
<gene>
    <name evidence="7" type="ORF">JOC48_002507</name>
</gene>
<protein>
    <submittedName>
        <fullName evidence="7">HemX protein</fullName>
    </submittedName>
</protein>